<proteinExistence type="predicted"/>
<dbReference type="EMBL" id="ML992663">
    <property type="protein sequence ID" value="KAF2216757.1"/>
    <property type="molecule type" value="Genomic_DNA"/>
</dbReference>
<feature type="compositionally biased region" description="Basic and acidic residues" evidence="1">
    <location>
        <begin position="1"/>
        <end position="24"/>
    </location>
</feature>
<evidence type="ECO:0000256" key="1">
    <source>
        <dbReference type="SAM" id="MobiDB-lite"/>
    </source>
</evidence>
<gene>
    <name evidence="2" type="ORF">CERZMDRAFT_92830</name>
</gene>
<sequence>MEDTKEKAEKVKDGDQDPHAELHDINTGASLRLNGPGYSIDRVHVELDMNKTNEEVLAEFGKWWTAMTVLGALNSLHVAAPISSYRCHQRVTVSLGE</sequence>
<organism evidence="2 3">
    <name type="scientific">Cercospora zeae-maydis SCOH1-5</name>
    <dbReference type="NCBI Taxonomy" id="717836"/>
    <lineage>
        <taxon>Eukaryota</taxon>
        <taxon>Fungi</taxon>
        <taxon>Dikarya</taxon>
        <taxon>Ascomycota</taxon>
        <taxon>Pezizomycotina</taxon>
        <taxon>Dothideomycetes</taxon>
        <taxon>Dothideomycetidae</taxon>
        <taxon>Mycosphaerellales</taxon>
        <taxon>Mycosphaerellaceae</taxon>
        <taxon>Cercospora</taxon>
    </lineage>
</organism>
<accession>A0A6A6FTH1</accession>
<keyword evidence="3" id="KW-1185">Reference proteome</keyword>
<reference evidence="2" key="1">
    <citation type="journal article" date="2020" name="Stud. Mycol.">
        <title>101 Dothideomycetes genomes: a test case for predicting lifestyles and emergence of pathogens.</title>
        <authorList>
            <person name="Haridas S."/>
            <person name="Albert R."/>
            <person name="Binder M."/>
            <person name="Bloem J."/>
            <person name="Labutti K."/>
            <person name="Salamov A."/>
            <person name="Andreopoulos B."/>
            <person name="Baker S."/>
            <person name="Barry K."/>
            <person name="Bills G."/>
            <person name="Bluhm B."/>
            <person name="Cannon C."/>
            <person name="Castanera R."/>
            <person name="Culley D."/>
            <person name="Daum C."/>
            <person name="Ezra D."/>
            <person name="Gonzalez J."/>
            <person name="Henrissat B."/>
            <person name="Kuo A."/>
            <person name="Liang C."/>
            <person name="Lipzen A."/>
            <person name="Lutzoni F."/>
            <person name="Magnuson J."/>
            <person name="Mondo S."/>
            <person name="Nolan M."/>
            <person name="Ohm R."/>
            <person name="Pangilinan J."/>
            <person name="Park H.-J."/>
            <person name="Ramirez L."/>
            <person name="Alfaro M."/>
            <person name="Sun H."/>
            <person name="Tritt A."/>
            <person name="Yoshinaga Y."/>
            <person name="Zwiers L.-H."/>
            <person name="Turgeon B."/>
            <person name="Goodwin S."/>
            <person name="Spatafora J."/>
            <person name="Crous P."/>
            <person name="Grigoriev I."/>
        </authorList>
    </citation>
    <scope>NUCLEOTIDE SEQUENCE</scope>
    <source>
        <strain evidence="2">SCOH1-5</strain>
    </source>
</reference>
<dbReference type="AlphaFoldDB" id="A0A6A6FTH1"/>
<evidence type="ECO:0000313" key="3">
    <source>
        <dbReference type="Proteomes" id="UP000799539"/>
    </source>
</evidence>
<dbReference type="OrthoDB" id="3898724at2759"/>
<protein>
    <submittedName>
        <fullName evidence="2">Uncharacterized protein</fullName>
    </submittedName>
</protein>
<dbReference type="Proteomes" id="UP000799539">
    <property type="component" value="Unassembled WGS sequence"/>
</dbReference>
<feature type="region of interest" description="Disordered" evidence="1">
    <location>
        <begin position="1"/>
        <end position="28"/>
    </location>
</feature>
<name>A0A6A6FTH1_9PEZI</name>
<evidence type="ECO:0000313" key="2">
    <source>
        <dbReference type="EMBL" id="KAF2216757.1"/>
    </source>
</evidence>